<dbReference type="InterPro" id="IPR027806">
    <property type="entry name" value="HARBI1_dom"/>
</dbReference>
<evidence type="ECO:0000256" key="2">
    <source>
        <dbReference type="ARBA" id="ARBA00022723"/>
    </source>
</evidence>
<dbReference type="PANTHER" id="PTHR23080">
    <property type="entry name" value="THAP DOMAIN PROTEIN"/>
    <property type="match status" value="1"/>
</dbReference>
<proteinExistence type="predicted"/>
<evidence type="ECO:0000256" key="1">
    <source>
        <dbReference type="ARBA" id="ARBA00001968"/>
    </source>
</evidence>
<organism evidence="4">
    <name type="scientific">Amphimedon queenslandica</name>
    <name type="common">Sponge</name>
    <dbReference type="NCBI Taxonomy" id="400682"/>
    <lineage>
        <taxon>Eukaryota</taxon>
        <taxon>Metazoa</taxon>
        <taxon>Porifera</taxon>
        <taxon>Demospongiae</taxon>
        <taxon>Heteroscleromorpha</taxon>
        <taxon>Haplosclerida</taxon>
        <taxon>Niphatidae</taxon>
        <taxon>Amphimedon</taxon>
    </lineage>
</organism>
<evidence type="ECO:0000313" key="4">
    <source>
        <dbReference type="EnsemblMetazoa" id="Aqu2.1.28386_001"/>
    </source>
</evidence>
<protein>
    <recommendedName>
        <fullName evidence="3">DDE Tnp4 domain-containing protein</fullName>
    </recommendedName>
</protein>
<name>A0A1X7UL42_AMPQE</name>
<reference evidence="4" key="1">
    <citation type="submission" date="2017-05" db="UniProtKB">
        <authorList>
            <consortium name="EnsemblMetazoa"/>
        </authorList>
    </citation>
    <scope>IDENTIFICATION</scope>
</reference>
<sequence>MADHGLNFGDDLAMCGAELLIPAFSRGKKQLSTREVEFTRRLARVRIHFERVIGHLRKKYKLVQQITKDYHKTS</sequence>
<dbReference type="EnsemblMetazoa" id="Aqu2.1.28386_001">
    <property type="protein sequence ID" value="Aqu2.1.28386_001"/>
    <property type="gene ID" value="Aqu2.1.28386"/>
</dbReference>
<feature type="domain" description="DDE Tnp4" evidence="3">
    <location>
        <begin position="18"/>
        <end position="68"/>
    </location>
</feature>
<dbReference type="GO" id="GO:0046872">
    <property type="term" value="F:metal ion binding"/>
    <property type="evidence" value="ECO:0007669"/>
    <property type="project" value="UniProtKB-KW"/>
</dbReference>
<dbReference type="Pfam" id="PF13359">
    <property type="entry name" value="DDE_Tnp_4"/>
    <property type="match status" value="1"/>
</dbReference>
<dbReference type="InParanoid" id="A0A1X7UL42"/>
<accession>A0A1X7UL42</accession>
<keyword evidence="2" id="KW-0479">Metal-binding</keyword>
<evidence type="ECO:0000259" key="3">
    <source>
        <dbReference type="Pfam" id="PF13359"/>
    </source>
</evidence>
<dbReference type="AlphaFoldDB" id="A0A1X7UL42"/>
<comment type="cofactor">
    <cofactor evidence="1">
        <name>a divalent metal cation</name>
        <dbReference type="ChEBI" id="CHEBI:60240"/>
    </cofactor>
</comment>